<accession>A0AAN6LL65</accession>
<protein>
    <submittedName>
        <fullName evidence="3">Uncharacterized protein</fullName>
    </submittedName>
</protein>
<evidence type="ECO:0000256" key="2">
    <source>
        <dbReference type="SAM" id="MobiDB-lite"/>
    </source>
</evidence>
<keyword evidence="1" id="KW-0175">Coiled coil</keyword>
<evidence type="ECO:0000313" key="3">
    <source>
        <dbReference type="EMBL" id="KAK3197109.1"/>
    </source>
</evidence>
<comment type="caution">
    <text evidence="3">The sequence shown here is derived from an EMBL/GenBank/DDBJ whole genome shotgun (WGS) entry which is preliminary data.</text>
</comment>
<evidence type="ECO:0000256" key="1">
    <source>
        <dbReference type="SAM" id="Coils"/>
    </source>
</evidence>
<sequence length="488" mass="55033">MKAQEKDSDRRADVHVHIQEQVEELAEYGQYVDPVDGALCCYIAVSNGDIIKMTGRFNGTTLNVAHDLFVDGVLRKSCNTASKTVKQHKGIKLDIDSALYQINKDEDSIFIDTQMKVVPATGFTFTQSDEPESIGTIELHLYVLRTFGVECSLDNSVKTYVTKEEAGKQNDEDKETDEKGQVIEKLRGENQKCAKFKSIVPDSMIEFDTNCQELDRKSFNSWKKKMIAKRPGEGPWAIFRFHYRLKEAIDGGKPELKLTHDPKTKGKGEKYHVLELSPVPALPLGTRPVKGDGSGSTRASSDSPLPSTCLVPRTKHYPDLEDGPSEAAVIEEPISKSDLKETVRPTPATVTATAPMFINPEESEDRAALALKRPATPLIQVVSPETKRPRTTTLVETQRQLELIRSRRSIVAKKRSKVNSQLEPYQAQMREEQERLQKELDEETRAYKDELQSLRDETTMLDYFSVKTRESTDSMPMTFPRDIRDNSC</sequence>
<feature type="region of interest" description="Disordered" evidence="2">
    <location>
        <begin position="282"/>
        <end position="311"/>
    </location>
</feature>
<gene>
    <name evidence="3" type="ORF">GRF29_1536g646103</name>
</gene>
<name>A0AAN6LL65_9PLEO</name>
<feature type="coiled-coil region" evidence="1">
    <location>
        <begin position="422"/>
        <end position="457"/>
    </location>
</feature>
<dbReference type="AlphaFoldDB" id="A0AAN6LL65"/>
<proteinExistence type="predicted"/>
<reference evidence="3 4" key="1">
    <citation type="submission" date="2021-02" db="EMBL/GenBank/DDBJ databases">
        <title>Genome assembly of Pseudopithomyces chartarum.</title>
        <authorList>
            <person name="Jauregui R."/>
            <person name="Singh J."/>
            <person name="Voisey C."/>
        </authorList>
    </citation>
    <scope>NUCLEOTIDE SEQUENCE [LARGE SCALE GENOMIC DNA]</scope>
    <source>
        <strain evidence="3 4">AGR01</strain>
    </source>
</reference>
<dbReference type="EMBL" id="WVTA01000021">
    <property type="protein sequence ID" value="KAK3197109.1"/>
    <property type="molecule type" value="Genomic_DNA"/>
</dbReference>
<keyword evidence="4" id="KW-1185">Reference proteome</keyword>
<evidence type="ECO:0000313" key="4">
    <source>
        <dbReference type="Proteomes" id="UP001280581"/>
    </source>
</evidence>
<organism evidence="3 4">
    <name type="scientific">Pseudopithomyces chartarum</name>
    <dbReference type="NCBI Taxonomy" id="1892770"/>
    <lineage>
        <taxon>Eukaryota</taxon>
        <taxon>Fungi</taxon>
        <taxon>Dikarya</taxon>
        <taxon>Ascomycota</taxon>
        <taxon>Pezizomycotina</taxon>
        <taxon>Dothideomycetes</taxon>
        <taxon>Pleosporomycetidae</taxon>
        <taxon>Pleosporales</taxon>
        <taxon>Massarineae</taxon>
        <taxon>Didymosphaeriaceae</taxon>
        <taxon>Pseudopithomyces</taxon>
    </lineage>
</organism>
<dbReference type="Proteomes" id="UP001280581">
    <property type="component" value="Unassembled WGS sequence"/>
</dbReference>
<feature type="compositionally biased region" description="Polar residues" evidence="2">
    <location>
        <begin position="295"/>
        <end position="306"/>
    </location>
</feature>